<dbReference type="RefSeq" id="WP_160627690.1">
    <property type="nucleotide sequence ID" value="NZ_CP047593.1"/>
</dbReference>
<organism evidence="2 3">
    <name type="scientific">Tichowtungia aerotolerans</name>
    <dbReference type="NCBI Taxonomy" id="2697043"/>
    <lineage>
        <taxon>Bacteria</taxon>
        <taxon>Pseudomonadati</taxon>
        <taxon>Kiritimatiellota</taxon>
        <taxon>Tichowtungiia</taxon>
        <taxon>Tichowtungiales</taxon>
        <taxon>Tichowtungiaceae</taxon>
        <taxon>Tichowtungia</taxon>
    </lineage>
</organism>
<keyword evidence="1" id="KW-0472">Membrane</keyword>
<gene>
    <name evidence="2" type="ORF">GT409_05435</name>
</gene>
<protein>
    <submittedName>
        <fullName evidence="2">Uncharacterized protein</fullName>
    </submittedName>
</protein>
<keyword evidence="1" id="KW-0812">Transmembrane</keyword>
<dbReference type="EMBL" id="CP047593">
    <property type="protein sequence ID" value="QHI68912.1"/>
    <property type="molecule type" value="Genomic_DNA"/>
</dbReference>
<dbReference type="Proteomes" id="UP000464954">
    <property type="component" value="Chromosome"/>
</dbReference>
<evidence type="ECO:0000256" key="1">
    <source>
        <dbReference type="SAM" id="Phobius"/>
    </source>
</evidence>
<evidence type="ECO:0000313" key="3">
    <source>
        <dbReference type="Proteomes" id="UP000464954"/>
    </source>
</evidence>
<keyword evidence="3" id="KW-1185">Reference proteome</keyword>
<reference evidence="2 3" key="1">
    <citation type="submission" date="2020-01" db="EMBL/GenBank/DDBJ databases">
        <title>Ponticoccus aerotolerans gen. nov., sp. nov., an anaerobic bacterium and proposal of Ponticoccusceae fam. nov., Ponticoccusles ord. nov. and Ponticoccuse classis nov. in the phylum Kiritimatiellaeota.</title>
        <authorList>
            <person name="Zhou L.Y."/>
            <person name="Du Z.J."/>
        </authorList>
    </citation>
    <scope>NUCLEOTIDE SEQUENCE [LARGE SCALE GENOMIC DNA]</scope>
    <source>
        <strain evidence="2 3">S-5007</strain>
    </source>
</reference>
<dbReference type="KEGG" id="taer:GT409_05435"/>
<name>A0A6P1M4E2_9BACT</name>
<accession>A0A6P1M4E2</accession>
<sequence length="140" mass="15527">MNKEKKEKLDIAGLLALKAFERPVEERVERNIQNTMQAVRAAHARPSLLLFPDKSMAWMFAQPRYGIAALFIIFLGLHLVRDPMPRDAVGPAIVQEPMVEMNVAAIADTNTPPAAIPAMPAIPTVRPNYSPLVRPVSFTE</sequence>
<dbReference type="AlphaFoldDB" id="A0A6P1M4E2"/>
<keyword evidence="1" id="KW-1133">Transmembrane helix</keyword>
<evidence type="ECO:0000313" key="2">
    <source>
        <dbReference type="EMBL" id="QHI68912.1"/>
    </source>
</evidence>
<feature type="transmembrane region" description="Helical" evidence="1">
    <location>
        <begin position="56"/>
        <end position="77"/>
    </location>
</feature>
<proteinExistence type="predicted"/>